<feature type="region of interest" description="Disordered" evidence="1">
    <location>
        <begin position="870"/>
        <end position="894"/>
    </location>
</feature>
<dbReference type="RefSeq" id="WP_204664451.1">
    <property type="nucleotide sequence ID" value="NZ_JAFBDT010000014.1"/>
</dbReference>
<name>A0ABS2MS86_9FIRM</name>
<proteinExistence type="predicted"/>
<evidence type="ECO:0000256" key="1">
    <source>
        <dbReference type="SAM" id="MobiDB-lite"/>
    </source>
</evidence>
<feature type="chain" id="PRO_5046188304" evidence="2">
    <location>
        <begin position="28"/>
        <end position="1617"/>
    </location>
</feature>
<evidence type="ECO:0000313" key="3">
    <source>
        <dbReference type="EMBL" id="MBM7562235.1"/>
    </source>
</evidence>
<dbReference type="EMBL" id="JAFBDT010000014">
    <property type="protein sequence ID" value="MBM7562235.1"/>
    <property type="molecule type" value="Genomic_DNA"/>
</dbReference>
<dbReference type="NCBIfam" id="NF047340">
    <property type="entry name" value="Athe_2463_dom"/>
    <property type="match status" value="1"/>
</dbReference>
<gene>
    <name evidence="3" type="ORF">JOC49_001778</name>
</gene>
<sequence length="1617" mass="184760">MNKKISLVLTFLIFMQCFSGVTFQSFASTNSPSLYDNPRFFEAEEIGGRTWENYKDLYGIPFEVKRVNKNGYAFSMEHWEDKQIIVYGDYEDVPRNDFKNETRVNGTTVPNKGYYRNNSGEYRYHGFDAEGNPYSNSNFPPDKSSNRQPTEKNWIYRPWDKTKPYATGSNSDPLIGEISDYNYTAILNENGSNEVREWIKNGMPFQIESSTNSDKSAYNYAHVKTRPTSLYPGEVMMWHVSNAGTSRESFWHQSFTLSKIEEKASTLVQAEIHITDIKEEVFEGSGGVTLRGVIRGKLMDDYLYDGVNEGVPDEVLRSAYYNREDIKTWSFDIKDQITGNTKTINGGRGTLNIGEAEFEITIPYSKYKNMISKDNQNLEIVLDGTATVNYHTGDKGIGYATTQDGVDPSAPIEEGKIPDKEIVIEMPIIEPPEIEEPTPTFNFDISAIKVMLDTERFEITDNSVMYEEMMIEVYVGSEKLSESEAENFLNGNHLFPLIGRDKIYNYRILYTNMEGKVHEYFSYVLVHTTKPTAQFFITGTLKENRLLEATRDISLNSDYLMSNSTFTTEYFTVNNNSGSNTLIKYGTNNDTKKSFIVKDQAELSLKMKVRATINPSKIERSDIPSGYHFSDEYENRILVLEDHKPALIANIWNGVLTRNEALNFTYEAESIDGDSIAIDTYKIYYDTTGNGIPNSLIKQGDFEDYTEFKPSNLGNYKIVFYAKEEFGEPTLSQFVTDADKKSFTIEREFFVENIAPMTKIYTDLEYNFPKVDVMVLKDESLTREKNNAIASERVNWINSMRQLGVDAWIENWDLYTYEYSETVSRSRNTGSSSPPSTIHYSSGGYSGTLSRYDYENNEYKVDNSYWKTVEDSRTETDSRSDSGTSPPLKDNTLPSSIAYSSGGYSGTLSQDSYSYDWWPVVEDGVESDWKFHWSRYATYSGTVTKSEQVYVKDVTWYDNYTGYYSGTVYKYEKASYIPNLRNGSDKYVVYFTNSNITNKTDLQYVLNKADSSLILVSTSGARSQFPHDYWIDASKPLKDVMKEVNKIISENNPVDNRKLLLVNQTFETNVANFDMEGDPLTEIGFQYIHEPTYFDNSMGQELGTNLVYTQTDFTPDMKDRFSKSGKYTIYRLIEDRPSGKPDFNKVSNTPALDVYVHRKPIAEFALDWDYNPDVQTYKTTWVDLSYDKDHQHTDPERGIRDRQIMYRKTDGDNQWIYAIPDNLAPGNYEIRYIVKDIEGVWSDPFVERIVLEDVPELELKGKLTPKTLPASEKVTLYDIETKYHLPHGLKIDLMGAGGVWIKEVCDYGETDYSHRSVDGSKHNWNAIATKLSEGLSDGAYYMRLISGRVALDLPFTIQTPISVQGQVSELIAGETGVVRAVAGQYAKTVYAKVFEGTPYEHHVQLAQIGTQPSGESIWEADFEVGDGVVEDQYRFKFYAQTASGNEASHLVMKQVIVLKILSFDVTGYWNHWRGQGDLDGKTLTLNPHRFLGLEKVRFTAFVQGNPDEIKLDLSEGLKAMTYRDGFGNLYKYTDEFEADIAFPVFLVENEPGVWLYEYNLPVTAPTLSWDDVRIGPSYTAEIKVTKGAVERHKKIEDIDLTGTIFDLIYTQPYYGTH</sequence>
<evidence type="ECO:0000256" key="2">
    <source>
        <dbReference type="SAM" id="SignalP"/>
    </source>
</evidence>
<accession>A0ABS2MS86</accession>
<feature type="signal peptide" evidence="2">
    <location>
        <begin position="1"/>
        <end position="27"/>
    </location>
</feature>
<dbReference type="Proteomes" id="UP000767854">
    <property type="component" value="Unassembled WGS sequence"/>
</dbReference>
<feature type="compositionally biased region" description="Basic and acidic residues" evidence="1">
    <location>
        <begin position="870"/>
        <end position="880"/>
    </location>
</feature>
<comment type="caution">
    <text evidence="3">The sequence shown here is derived from an EMBL/GenBank/DDBJ whole genome shotgun (WGS) entry which is preliminary data.</text>
</comment>
<reference evidence="3 4" key="1">
    <citation type="submission" date="2021-01" db="EMBL/GenBank/DDBJ databases">
        <title>Genomic Encyclopedia of Type Strains, Phase IV (KMG-IV): sequencing the most valuable type-strain genomes for metagenomic binning, comparative biology and taxonomic classification.</title>
        <authorList>
            <person name="Goeker M."/>
        </authorList>
    </citation>
    <scope>NUCLEOTIDE SEQUENCE [LARGE SCALE GENOMIC DNA]</scope>
    <source>
        <strain evidence="3 4">DSM 24436</strain>
    </source>
</reference>
<keyword evidence="4" id="KW-1185">Reference proteome</keyword>
<evidence type="ECO:0000313" key="4">
    <source>
        <dbReference type="Proteomes" id="UP000767854"/>
    </source>
</evidence>
<feature type="region of interest" description="Disordered" evidence="1">
    <location>
        <begin position="131"/>
        <end position="151"/>
    </location>
</feature>
<protein>
    <submittedName>
        <fullName evidence="3">Uncharacterized protein</fullName>
    </submittedName>
</protein>
<organism evidence="3 4">
    <name type="scientific">Fusibacter tunisiensis</name>
    <dbReference type="NCBI Taxonomy" id="1008308"/>
    <lineage>
        <taxon>Bacteria</taxon>
        <taxon>Bacillati</taxon>
        <taxon>Bacillota</taxon>
        <taxon>Clostridia</taxon>
        <taxon>Eubacteriales</taxon>
        <taxon>Eubacteriales Family XII. Incertae Sedis</taxon>
        <taxon>Fusibacter</taxon>
    </lineage>
</organism>
<keyword evidence="2" id="KW-0732">Signal</keyword>